<feature type="transmembrane region" description="Helical" evidence="1">
    <location>
        <begin position="122"/>
        <end position="143"/>
    </location>
</feature>
<feature type="domain" description="N-acetyltransferase" evidence="2">
    <location>
        <begin position="71"/>
        <end position="215"/>
    </location>
</feature>
<dbReference type="Proteomes" id="UP000560000">
    <property type="component" value="Unassembled WGS sequence"/>
</dbReference>
<accession>A0A841KCC0</accession>
<dbReference type="RefSeq" id="WP_161782334.1">
    <property type="nucleotide sequence ID" value="NZ_JACHET010000001.1"/>
</dbReference>
<dbReference type="PROSITE" id="PS51186">
    <property type="entry name" value="GNAT"/>
    <property type="match status" value="1"/>
</dbReference>
<dbReference type="InterPro" id="IPR000182">
    <property type="entry name" value="GNAT_dom"/>
</dbReference>
<sequence length="272" mass="29997">MSDACHIALAAWRIGETAAAADILRQVLLCEPHHREAVSLSAALHAWYASCDLSGGLIDDGELRLQALGHHHIDDFRWHYDDPAMIDLCCLPDFEDDADWHAWLDEIHEAGDQALFGLWHRYWGFVGCVSLIMHAGLGLYYYWIGRDFRGLGFGPRAGRLLLEQAQAAWGMRACYAKVYAHNAPSLRGLSKIGFQPTGVPIMRPGQAPEHLLRWPEACGDVGEEAWSFLKHVDRATHVLSVHARSDVSALVGSMASIPATQLASESLPGSIL</sequence>
<dbReference type="AlphaFoldDB" id="A0A841KCC0"/>
<keyword evidence="1" id="KW-1133">Transmembrane helix</keyword>
<gene>
    <name evidence="3" type="ORF">HNQ86_000598</name>
</gene>
<keyword evidence="3" id="KW-0808">Transferase</keyword>
<keyword evidence="1" id="KW-0812">Transmembrane</keyword>
<evidence type="ECO:0000256" key="1">
    <source>
        <dbReference type="SAM" id="Phobius"/>
    </source>
</evidence>
<proteinExistence type="predicted"/>
<dbReference type="Gene3D" id="3.40.630.30">
    <property type="match status" value="1"/>
</dbReference>
<reference evidence="3 4" key="1">
    <citation type="submission" date="2020-08" db="EMBL/GenBank/DDBJ databases">
        <title>Genomic Encyclopedia of Type Strains, Phase IV (KMG-IV): sequencing the most valuable type-strain genomes for metagenomic binning, comparative biology and taxonomic classification.</title>
        <authorList>
            <person name="Goeker M."/>
        </authorList>
    </citation>
    <scope>NUCLEOTIDE SEQUENCE [LARGE SCALE GENOMIC DNA]</scope>
    <source>
        <strain evidence="3 4">DSM 107085</strain>
    </source>
</reference>
<dbReference type="SUPFAM" id="SSF55729">
    <property type="entry name" value="Acyl-CoA N-acyltransferases (Nat)"/>
    <property type="match status" value="1"/>
</dbReference>
<dbReference type="Pfam" id="PF13302">
    <property type="entry name" value="Acetyltransf_3"/>
    <property type="match status" value="1"/>
</dbReference>
<name>A0A841KCC0_9GAMM</name>
<dbReference type="InterPro" id="IPR016181">
    <property type="entry name" value="Acyl_CoA_acyltransferase"/>
</dbReference>
<comment type="caution">
    <text evidence="3">The sequence shown here is derived from an EMBL/GenBank/DDBJ whole genome shotgun (WGS) entry which is preliminary data.</text>
</comment>
<evidence type="ECO:0000313" key="3">
    <source>
        <dbReference type="EMBL" id="MBB6183253.1"/>
    </source>
</evidence>
<protein>
    <submittedName>
        <fullName evidence="3">RimJ/RimL family protein N-acetyltransferase</fullName>
    </submittedName>
</protein>
<dbReference type="OrthoDB" id="9784707at2"/>
<keyword evidence="1" id="KW-0472">Membrane</keyword>
<dbReference type="GO" id="GO:0016747">
    <property type="term" value="F:acyltransferase activity, transferring groups other than amino-acyl groups"/>
    <property type="evidence" value="ECO:0007669"/>
    <property type="project" value="InterPro"/>
</dbReference>
<evidence type="ECO:0000313" key="4">
    <source>
        <dbReference type="Proteomes" id="UP000560000"/>
    </source>
</evidence>
<organism evidence="3 4">
    <name type="scientific">Oleiagrimonas soli</name>
    <dbReference type="NCBI Taxonomy" id="1543381"/>
    <lineage>
        <taxon>Bacteria</taxon>
        <taxon>Pseudomonadati</taxon>
        <taxon>Pseudomonadota</taxon>
        <taxon>Gammaproteobacteria</taxon>
        <taxon>Lysobacterales</taxon>
        <taxon>Rhodanobacteraceae</taxon>
        <taxon>Oleiagrimonas</taxon>
    </lineage>
</organism>
<evidence type="ECO:0000259" key="2">
    <source>
        <dbReference type="PROSITE" id="PS51186"/>
    </source>
</evidence>
<dbReference type="EMBL" id="JACHET010000001">
    <property type="protein sequence ID" value="MBB6183253.1"/>
    <property type="molecule type" value="Genomic_DNA"/>
</dbReference>